<accession>A0AC35FSR3</accession>
<organism evidence="1 2">
    <name type="scientific">Panagrolaimus sp. PS1159</name>
    <dbReference type="NCBI Taxonomy" id="55785"/>
    <lineage>
        <taxon>Eukaryota</taxon>
        <taxon>Metazoa</taxon>
        <taxon>Ecdysozoa</taxon>
        <taxon>Nematoda</taxon>
        <taxon>Chromadorea</taxon>
        <taxon>Rhabditida</taxon>
        <taxon>Tylenchina</taxon>
        <taxon>Panagrolaimomorpha</taxon>
        <taxon>Panagrolaimoidea</taxon>
        <taxon>Panagrolaimidae</taxon>
        <taxon>Panagrolaimus</taxon>
    </lineage>
</organism>
<sequence>MTMAIQSSFAFHNELHPVDLNESEIIQNNRSDETYMDYFKRALKIVLTQMTCNGITSYLPEDEQNSPNAPLNSIEIACEGVEGPATNNVVVETPINTEPAKIESQPIILRPIIKNPEAEKVMKSKVRQSYKPMSFEQKAIFNSYLQRQKLQIDCENGDNMIHAFAP</sequence>
<protein>
    <submittedName>
        <fullName evidence="2">Uncharacterized protein</fullName>
    </submittedName>
</protein>
<dbReference type="Proteomes" id="UP000887580">
    <property type="component" value="Unplaced"/>
</dbReference>
<name>A0AC35FSR3_9BILA</name>
<evidence type="ECO:0000313" key="2">
    <source>
        <dbReference type="WBParaSite" id="PS1159_v2.g20118.t1"/>
    </source>
</evidence>
<dbReference type="WBParaSite" id="PS1159_v2.g20118.t1">
    <property type="protein sequence ID" value="PS1159_v2.g20118.t1"/>
    <property type="gene ID" value="PS1159_v2.g20118"/>
</dbReference>
<proteinExistence type="predicted"/>
<reference evidence="2" key="1">
    <citation type="submission" date="2022-11" db="UniProtKB">
        <authorList>
            <consortium name="WormBaseParasite"/>
        </authorList>
    </citation>
    <scope>IDENTIFICATION</scope>
</reference>
<evidence type="ECO:0000313" key="1">
    <source>
        <dbReference type="Proteomes" id="UP000887580"/>
    </source>
</evidence>